<sequence>MELKVRLLIAQCLLSCIQYGFIEAMESRGAREGEFPFVVSIKKQEYPNRPDKDHVCSGVLISNKDVLTIERCQECVTEGATEILYGSVNLKAGFKRYPLWWMTYVQWAHIKNKQLTYQQNQLAIIRLNEPVPASIKIAEIQTTQNSNLYGSLVQTAGWGALMIGMTPRLMRTTSLTVLTNEQCQQKINRLYPRRPFQLQPTYLCTNGDHEEQHWHLMDFGGPLIFDDKVIAINQDIYPMPTNPPHPEKLNLHIRLDYYSDFIRDVTNNF</sequence>
<dbReference type="AlphaFoldDB" id="A0AAJ6VLR9"/>
<evidence type="ECO:0000313" key="7">
    <source>
        <dbReference type="Proteomes" id="UP000695007"/>
    </source>
</evidence>
<keyword evidence="2" id="KW-0378">Hydrolase</keyword>
<dbReference type="PROSITE" id="PS50240">
    <property type="entry name" value="TRYPSIN_DOM"/>
    <property type="match status" value="1"/>
</dbReference>
<dbReference type="GO" id="GO:0006508">
    <property type="term" value="P:proteolysis"/>
    <property type="evidence" value="ECO:0007669"/>
    <property type="project" value="UniProtKB-KW"/>
</dbReference>
<dbReference type="PANTHER" id="PTHR24276:SF91">
    <property type="entry name" value="AT26814P-RELATED"/>
    <property type="match status" value="1"/>
</dbReference>
<dbReference type="KEGG" id="csol:105360367"/>
<evidence type="ECO:0000313" key="8">
    <source>
        <dbReference type="RefSeq" id="XP_011495560.1"/>
    </source>
</evidence>
<dbReference type="GeneID" id="105360367"/>
<keyword evidence="5" id="KW-0732">Signal</keyword>
<dbReference type="InterPro" id="IPR009003">
    <property type="entry name" value="Peptidase_S1_PA"/>
</dbReference>
<name>A0AAJ6VLR9_9HYME</name>
<dbReference type="GO" id="GO:0004252">
    <property type="term" value="F:serine-type endopeptidase activity"/>
    <property type="evidence" value="ECO:0007669"/>
    <property type="project" value="InterPro"/>
</dbReference>
<keyword evidence="3" id="KW-0720">Serine protease</keyword>
<evidence type="ECO:0000256" key="5">
    <source>
        <dbReference type="SAM" id="SignalP"/>
    </source>
</evidence>
<dbReference type="Proteomes" id="UP000695007">
    <property type="component" value="Unplaced"/>
</dbReference>
<protein>
    <submittedName>
        <fullName evidence="8">Chymotrypsin-2-like</fullName>
    </submittedName>
</protein>
<keyword evidence="1" id="KW-0645">Protease</keyword>
<accession>A0AAJ6VLR9</accession>
<evidence type="ECO:0000256" key="4">
    <source>
        <dbReference type="ARBA" id="ARBA00023157"/>
    </source>
</evidence>
<dbReference type="InterPro" id="IPR050430">
    <property type="entry name" value="Peptidase_S1"/>
</dbReference>
<dbReference type="InterPro" id="IPR043504">
    <property type="entry name" value="Peptidase_S1_PA_chymotrypsin"/>
</dbReference>
<dbReference type="SUPFAM" id="SSF50494">
    <property type="entry name" value="Trypsin-like serine proteases"/>
    <property type="match status" value="1"/>
</dbReference>
<keyword evidence="7" id="KW-1185">Reference proteome</keyword>
<feature type="signal peptide" evidence="5">
    <location>
        <begin position="1"/>
        <end position="24"/>
    </location>
</feature>
<proteinExistence type="predicted"/>
<dbReference type="Pfam" id="PF00089">
    <property type="entry name" value="Trypsin"/>
    <property type="match status" value="1"/>
</dbReference>
<dbReference type="SMART" id="SM00020">
    <property type="entry name" value="Tryp_SPc"/>
    <property type="match status" value="1"/>
</dbReference>
<evidence type="ECO:0000256" key="1">
    <source>
        <dbReference type="ARBA" id="ARBA00022670"/>
    </source>
</evidence>
<dbReference type="InterPro" id="IPR001254">
    <property type="entry name" value="Trypsin_dom"/>
</dbReference>
<evidence type="ECO:0000259" key="6">
    <source>
        <dbReference type="PROSITE" id="PS50240"/>
    </source>
</evidence>
<evidence type="ECO:0000256" key="3">
    <source>
        <dbReference type="ARBA" id="ARBA00022825"/>
    </source>
</evidence>
<evidence type="ECO:0000256" key="2">
    <source>
        <dbReference type="ARBA" id="ARBA00022801"/>
    </source>
</evidence>
<feature type="chain" id="PRO_5042609085" evidence="5">
    <location>
        <begin position="25"/>
        <end position="269"/>
    </location>
</feature>
<keyword evidence="4" id="KW-1015">Disulfide bond</keyword>
<dbReference type="RefSeq" id="XP_011495560.1">
    <property type="nucleotide sequence ID" value="XM_011497258.1"/>
</dbReference>
<dbReference type="Gene3D" id="2.40.10.10">
    <property type="entry name" value="Trypsin-like serine proteases"/>
    <property type="match status" value="1"/>
</dbReference>
<feature type="domain" description="Peptidase S1" evidence="6">
    <location>
        <begin position="17"/>
        <end position="267"/>
    </location>
</feature>
<reference evidence="8" key="1">
    <citation type="submission" date="2025-08" db="UniProtKB">
        <authorList>
            <consortium name="RefSeq"/>
        </authorList>
    </citation>
    <scope>IDENTIFICATION</scope>
</reference>
<organism evidence="7 8">
    <name type="scientific">Ceratosolen solmsi marchali</name>
    <dbReference type="NCBI Taxonomy" id="326594"/>
    <lineage>
        <taxon>Eukaryota</taxon>
        <taxon>Metazoa</taxon>
        <taxon>Ecdysozoa</taxon>
        <taxon>Arthropoda</taxon>
        <taxon>Hexapoda</taxon>
        <taxon>Insecta</taxon>
        <taxon>Pterygota</taxon>
        <taxon>Neoptera</taxon>
        <taxon>Endopterygota</taxon>
        <taxon>Hymenoptera</taxon>
        <taxon>Apocrita</taxon>
        <taxon>Proctotrupomorpha</taxon>
        <taxon>Chalcidoidea</taxon>
        <taxon>Agaonidae</taxon>
        <taxon>Agaoninae</taxon>
        <taxon>Ceratosolen</taxon>
    </lineage>
</organism>
<gene>
    <name evidence="8" type="primary">LOC105360367</name>
</gene>
<dbReference type="PANTHER" id="PTHR24276">
    <property type="entry name" value="POLYSERASE-RELATED"/>
    <property type="match status" value="1"/>
</dbReference>